<dbReference type="GO" id="GO:0006412">
    <property type="term" value="P:translation"/>
    <property type="evidence" value="ECO:0007669"/>
    <property type="project" value="UniProtKB-UniRule"/>
</dbReference>
<evidence type="ECO:0000256" key="4">
    <source>
        <dbReference type="ARBA" id="ARBA00035206"/>
    </source>
</evidence>
<dbReference type="AlphaFoldDB" id="A0A1F7KZW9"/>
<evidence type="ECO:0000259" key="6">
    <source>
        <dbReference type="SMART" id="SM00739"/>
    </source>
</evidence>
<dbReference type="InterPro" id="IPR014722">
    <property type="entry name" value="Rib_uL2_dom2"/>
</dbReference>
<dbReference type="PANTHER" id="PTHR12903">
    <property type="entry name" value="MITOCHONDRIAL RIBOSOMAL PROTEIN L24"/>
    <property type="match status" value="1"/>
</dbReference>
<proteinExistence type="inferred from homology"/>
<dbReference type="Proteomes" id="UP000177050">
    <property type="component" value="Unassembled WGS sequence"/>
</dbReference>
<comment type="similarity">
    <text evidence="1 5">Belongs to the universal ribosomal protein uL24 family.</text>
</comment>
<dbReference type="GO" id="GO:0019843">
    <property type="term" value="F:rRNA binding"/>
    <property type="evidence" value="ECO:0007669"/>
    <property type="project" value="UniProtKB-UniRule"/>
</dbReference>
<comment type="caution">
    <text evidence="7">The sequence shown here is derived from an EMBL/GenBank/DDBJ whole genome shotgun (WGS) entry which is preliminary data.</text>
</comment>
<gene>
    <name evidence="5" type="primary">rplX</name>
    <name evidence="7" type="ORF">A3K52_01170</name>
</gene>
<dbReference type="NCBIfam" id="TIGR01079">
    <property type="entry name" value="rplX_bact"/>
    <property type="match status" value="1"/>
</dbReference>
<keyword evidence="5" id="KW-0694">RNA-binding</keyword>
<keyword evidence="5" id="KW-0699">rRNA-binding</keyword>
<dbReference type="CDD" id="cd06089">
    <property type="entry name" value="KOW_RPL26"/>
    <property type="match status" value="1"/>
</dbReference>
<dbReference type="InterPro" id="IPR057264">
    <property type="entry name" value="Ribosomal_uL24_C"/>
</dbReference>
<dbReference type="Pfam" id="PF17136">
    <property type="entry name" value="ribosomal_L24"/>
    <property type="match status" value="1"/>
</dbReference>
<dbReference type="SUPFAM" id="SSF50104">
    <property type="entry name" value="Translation proteins SH3-like domain"/>
    <property type="match status" value="1"/>
</dbReference>
<protein>
    <recommendedName>
        <fullName evidence="4 5">Large ribosomal subunit protein uL24</fullName>
    </recommendedName>
</protein>
<dbReference type="Gene3D" id="2.30.30.30">
    <property type="match status" value="1"/>
</dbReference>
<comment type="subunit">
    <text evidence="5">Part of the 50S ribosomal subunit.</text>
</comment>
<dbReference type="InterPro" id="IPR003256">
    <property type="entry name" value="Ribosomal_uL24"/>
</dbReference>
<comment type="function">
    <text evidence="5">One of the proteins that surrounds the polypeptide exit tunnel on the outside of the subunit.</text>
</comment>
<dbReference type="InterPro" id="IPR008991">
    <property type="entry name" value="Translation_prot_SH3-like_sf"/>
</dbReference>
<dbReference type="InterPro" id="IPR041988">
    <property type="entry name" value="Ribosomal_uL24_KOW"/>
</dbReference>
<keyword evidence="3 5" id="KW-0687">Ribonucleoprotein</keyword>
<reference evidence="7 8" key="1">
    <citation type="journal article" date="2016" name="Nat. Commun.">
        <title>Thousands of microbial genomes shed light on interconnected biogeochemical processes in an aquifer system.</title>
        <authorList>
            <person name="Anantharaman K."/>
            <person name="Brown C.T."/>
            <person name="Hug L.A."/>
            <person name="Sharon I."/>
            <person name="Castelle C.J."/>
            <person name="Probst A.J."/>
            <person name="Thomas B.C."/>
            <person name="Singh A."/>
            <person name="Wilkins M.J."/>
            <person name="Karaoz U."/>
            <person name="Brodie E.L."/>
            <person name="Williams K.H."/>
            <person name="Hubbard S.S."/>
            <person name="Banfield J.F."/>
        </authorList>
    </citation>
    <scope>NUCLEOTIDE SEQUENCE [LARGE SCALE GENOMIC DNA]</scope>
</reference>
<dbReference type="EMBL" id="MGBR01000001">
    <property type="protein sequence ID" value="OGK73388.1"/>
    <property type="molecule type" value="Genomic_DNA"/>
</dbReference>
<dbReference type="HAMAP" id="MF_01326_B">
    <property type="entry name" value="Ribosomal_uL24_B"/>
    <property type="match status" value="1"/>
</dbReference>
<evidence type="ECO:0000256" key="2">
    <source>
        <dbReference type="ARBA" id="ARBA00022980"/>
    </source>
</evidence>
<evidence type="ECO:0000313" key="8">
    <source>
        <dbReference type="Proteomes" id="UP000177050"/>
    </source>
</evidence>
<name>A0A1F7KZW9_9BACT</name>
<dbReference type="GO" id="GO:0003735">
    <property type="term" value="F:structural constituent of ribosome"/>
    <property type="evidence" value="ECO:0007669"/>
    <property type="project" value="InterPro"/>
</dbReference>
<comment type="function">
    <text evidence="5">One of two assembly initiator proteins, it binds directly to the 5'-end of the 23S rRNA, where it nucleates assembly of the 50S subunit.</text>
</comment>
<evidence type="ECO:0000256" key="1">
    <source>
        <dbReference type="ARBA" id="ARBA00010618"/>
    </source>
</evidence>
<dbReference type="GO" id="GO:1990904">
    <property type="term" value="C:ribonucleoprotein complex"/>
    <property type="evidence" value="ECO:0007669"/>
    <property type="project" value="UniProtKB-KW"/>
</dbReference>
<sequence>MKIKKGDKVKIITGKNNGKEGVVEKVYNKQNTLLIPGINLYKKHIRKNEKMPQGGVVEIPRPLAISKVMLICPKCKKPTRIGYVVEKSKKSRVCKQCKSIL</sequence>
<organism evidence="7 8">
    <name type="scientific">Candidatus Roizmanbacteria bacterium RIFOXYD1_FULL_38_12</name>
    <dbReference type="NCBI Taxonomy" id="1802093"/>
    <lineage>
        <taxon>Bacteria</taxon>
        <taxon>Candidatus Roizmaniibacteriota</taxon>
    </lineage>
</organism>
<dbReference type="GO" id="GO:0005840">
    <property type="term" value="C:ribosome"/>
    <property type="evidence" value="ECO:0007669"/>
    <property type="project" value="UniProtKB-KW"/>
</dbReference>
<feature type="domain" description="KOW" evidence="6">
    <location>
        <begin position="2"/>
        <end position="29"/>
    </location>
</feature>
<accession>A0A1F7KZW9</accession>
<dbReference type="Pfam" id="PF00467">
    <property type="entry name" value="KOW"/>
    <property type="match status" value="1"/>
</dbReference>
<evidence type="ECO:0000256" key="3">
    <source>
        <dbReference type="ARBA" id="ARBA00023274"/>
    </source>
</evidence>
<dbReference type="InterPro" id="IPR005824">
    <property type="entry name" value="KOW"/>
</dbReference>
<dbReference type="SMART" id="SM00739">
    <property type="entry name" value="KOW"/>
    <property type="match status" value="1"/>
</dbReference>
<evidence type="ECO:0000313" key="7">
    <source>
        <dbReference type="EMBL" id="OGK73388.1"/>
    </source>
</evidence>
<evidence type="ECO:0000256" key="5">
    <source>
        <dbReference type="HAMAP-Rule" id="MF_01326"/>
    </source>
</evidence>
<keyword evidence="2 5" id="KW-0689">Ribosomal protein</keyword>